<sequence>MILQNKTNQKIISFLMIILVLMPVVLFSGPKRAEAFSLCPPGIPDPKKVAAESNEEKGSTALTCLTTIKEWVQKTLEIALMAIARQVIAQMTQSIINWINGGFHGSPTFLENPESFFKDIVKYEIRTMVDQLGYDLRRFPFGQAWALNTIGAYKSTLENNAAHSLSGVMNQQQIANYMDFNVGGWDSFFLKTQYPQNNYIGFQMMANESLSAQLAGAIQPAAEQVQSLLQQGQGFLSPEKCMDEDTNYNNIMANAWNRPSFEGKCVPFEPACTNTENGCTSQQYAAWAESCRVQKIAWDKDNTCKNLVKTTPGTIVADQLKISLGSGQRMIELSTALGSSISAIIDALLNKLIGEGLNAMADTISSEPPEDNWTYNGISLDGNGSDTTGPGPLNIPQNVSLRVGETTSVTITGGKPEYSVKITDPVTPDTTIATAGVTGDTLTIAGMAPGQTSVTVKDSRADNPRKVLVAITVVNSDDLMAVPASITTTTGGTVVVTISGGTEPYRMSAEPDQTIAVASFSVTKLAIIGLGAGQASATITDSSGRIVTVSITVVAPTALGTCTLTSGEIIQDISETACTAQGGTWTEPGSQTTGLTVDLIANKTDIARGESVELTWNSTGASSCDASWTNSSATSGTETKSPENTRTYIITCSDSSGASSADLVTVTVRND</sequence>
<comment type="caution">
    <text evidence="3">The sequence shown here is derived from an EMBL/GenBank/DDBJ whole genome shotgun (WGS) entry which is preliminary data.</text>
</comment>
<evidence type="ECO:0000256" key="1">
    <source>
        <dbReference type="SAM" id="MobiDB-lite"/>
    </source>
</evidence>
<dbReference type="EMBL" id="LBZL01000016">
    <property type="protein sequence ID" value="KKR70017.1"/>
    <property type="molecule type" value="Genomic_DNA"/>
</dbReference>
<dbReference type="AlphaFoldDB" id="A0A0G0W415"/>
<protein>
    <submittedName>
        <fullName evidence="3">Glycoprotein gp2</fullName>
    </submittedName>
</protein>
<dbReference type="Proteomes" id="UP000034452">
    <property type="component" value="Unassembled WGS sequence"/>
</dbReference>
<accession>A0A0G0W415</accession>
<feature type="transmembrane region" description="Helical" evidence="2">
    <location>
        <begin position="12"/>
        <end position="29"/>
    </location>
</feature>
<evidence type="ECO:0000256" key="2">
    <source>
        <dbReference type="SAM" id="Phobius"/>
    </source>
</evidence>
<evidence type="ECO:0000313" key="4">
    <source>
        <dbReference type="Proteomes" id="UP000034452"/>
    </source>
</evidence>
<gene>
    <name evidence="3" type="ORF">UU13_C0016G0005</name>
</gene>
<dbReference type="PATRIC" id="fig|1618744.3.peg.506"/>
<proteinExistence type="predicted"/>
<name>A0A0G0W415_9BACT</name>
<keyword evidence="2" id="KW-0472">Membrane</keyword>
<reference evidence="3 4" key="1">
    <citation type="journal article" date="2015" name="Nature">
        <title>rRNA introns, odd ribosomes, and small enigmatic genomes across a large radiation of phyla.</title>
        <authorList>
            <person name="Brown C.T."/>
            <person name="Hug L.A."/>
            <person name="Thomas B.C."/>
            <person name="Sharon I."/>
            <person name="Castelle C.J."/>
            <person name="Singh A."/>
            <person name="Wilkins M.J."/>
            <person name="Williams K.H."/>
            <person name="Banfield J.F."/>
        </authorList>
    </citation>
    <scope>NUCLEOTIDE SEQUENCE [LARGE SCALE GENOMIC DNA]</scope>
</reference>
<keyword evidence="2" id="KW-0812">Transmembrane</keyword>
<keyword evidence="2" id="KW-1133">Transmembrane helix</keyword>
<evidence type="ECO:0000313" key="3">
    <source>
        <dbReference type="EMBL" id="KKR70017.1"/>
    </source>
</evidence>
<organism evidence="3 4">
    <name type="scientific">Candidatus Nomurabacteria bacterium GW2011_GWB1_40_7</name>
    <dbReference type="NCBI Taxonomy" id="1618744"/>
    <lineage>
        <taxon>Bacteria</taxon>
        <taxon>Candidatus Nomuraibacteriota</taxon>
    </lineage>
</organism>
<feature type="region of interest" description="Disordered" evidence="1">
    <location>
        <begin position="621"/>
        <end position="642"/>
    </location>
</feature>